<organism evidence="2 3">
    <name type="scientific">Ilyodon furcidens</name>
    <name type="common">goldbreast splitfin</name>
    <dbReference type="NCBI Taxonomy" id="33524"/>
    <lineage>
        <taxon>Eukaryota</taxon>
        <taxon>Metazoa</taxon>
        <taxon>Chordata</taxon>
        <taxon>Craniata</taxon>
        <taxon>Vertebrata</taxon>
        <taxon>Euteleostomi</taxon>
        <taxon>Actinopterygii</taxon>
        <taxon>Neopterygii</taxon>
        <taxon>Teleostei</taxon>
        <taxon>Neoteleostei</taxon>
        <taxon>Acanthomorphata</taxon>
        <taxon>Ovalentaria</taxon>
        <taxon>Atherinomorphae</taxon>
        <taxon>Cyprinodontiformes</taxon>
        <taxon>Goodeidae</taxon>
        <taxon>Ilyodon</taxon>
    </lineage>
</organism>
<evidence type="ECO:0000313" key="3">
    <source>
        <dbReference type="Proteomes" id="UP001482620"/>
    </source>
</evidence>
<feature type="chain" id="PRO_5045531784" description="Secreted protein" evidence="1">
    <location>
        <begin position="21"/>
        <end position="128"/>
    </location>
</feature>
<keyword evidence="1" id="KW-0732">Signal</keyword>
<sequence length="128" mass="13983">MNNDIARCIIIPLLHPLSCALVLCGASLSSHSPPAGCNWQAPQLYLIRIIRRCLRGAGISESDGRFFCSHSAVMRPGLADSFMRDSVTHLTFASLLPDPATSIGFLPRWLVLLRLEDFLEDLSSGLCS</sequence>
<evidence type="ECO:0000313" key="2">
    <source>
        <dbReference type="EMBL" id="MEQ2245768.1"/>
    </source>
</evidence>
<evidence type="ECO:0000256" key="1">
    <source>
        <dbReference type="SAM" id="SignalP"/>
    </source>
</evidence>
<reference evidence="2 3" key="1">
    <citation type="submission" date="2021-06" db="EMBL/GenBank/DDBJ databases">
        <authorList>
            <person name="Palmer J.M."/>
        </authorList>
    </citation>
    <scope>NUCLEOTIDE SEQUENCE [LARGE SCALE GENOMIC DNA]</scope>
    <source>
        <strain evidence="3">if_2019</strain>
        <tissue evidence="2">Muscle</tissue>
    </source>
</reference>
<protein>
    <recommendedName>
        <fullName evidence="4">Secreted protein</fullName>
    </recommendedName>
</protein>
<dbReference type="EMBL" id="JAHRIQ010074378">
    <property type="protein sequence ID" value="MEQ2245768.1"/>
    <property type="molecule type" value="Genomic_DNA"/>
</dbReference>
<proteinExistence type="predicted"/>
<evidence type="ECO:0008006" key="4">
    <source>
        <dbReference type="Google" id="ProtNLM"/>
    </source>
</evidence>
<comment type="caution">
    <text evidence="2">The sequence shown here is derived from an EMBL/GenBank/DDBJ whole genome shotgun (WGS) entry which is preliminary data.</text>
</comment>
<name>A0ABV0UPE6_9TELE</name>
<dbReference type="Proteomes" id="UP001482620">
    <property type="component" value="Unassembled WGS sequence"/>
</dbReference>
<feature type="signal peptide" evidence="1">
    <location>
        <begin position="1"/>
        <end position="20"/>
    </location>
</feature>
<keyword evidence="3" id="KW-1185">Reference proteome</keyword>
<gene>
    <name evidence="2" type="ORF">ILYODFUR_031403</name>
</gene>
<accession>A0ABV0UPE6</accession>